<dbReference type="SUPFAM" id="SSF64586">
    <property type="entry name" value="C-terminal domain of ProRS"/>
    <property type="match status" value="1"/>
</dbReference>
<dbReference type="InterPro" id="IPR016061">
    <property type="entry name" value="Pro-tRNA_ligase_II_C"/>
</dbReference>
<sequence>MLAAIQQNLFDVAKQNLFKFAKQNLFDVAKQKRNSCVQVAKIWNEFVKTLNDKKLILAPWCDEKDVEKDVKAQTKGEMGASKTLCCPFEQPELLEGMLSSATRKLSKIWSYWGWSY</sequence>
<name>A0A9P0ZI58_CUSEU</name>
<organism evidence="3 4">
    <name type="scientific">Cuscuta europaea</name>
    <name type="common">European dodder</name>
    <dbReference type="NCBI Taxonomy" id="41803"/>
    <lineage>
        <taxon>Eukaryota</taxon>
        <taxon>Viridiplantae</taxon>
        <taxon>Streptophyta</taxon>
        <taxon>Embryophyta</taxon>
        <taxon>Tracheophyta</taxon>
        <taxon>Spermatophyta</taxon>
        <taxon>Magnoliopsida</taxon>
        <taxon>eudicotyledons</taxon>
        <taxon>Gunneridae</taxon>
        <taxon>Pentapetalae</taxon>
        <taxon>asterids</taxon>
        <taxon>lamiids</taxon>
        <taxon>Solanales</taxon>
        <taxon>Convolvulaceae</taxon>
        <taxon>Cuscuteae</taxon>
        <taxon>Cuscuta</taxon>
        <taxon>Cuscuta subgen. Cuscuta</taxon>
    </lineage>
</organism>
<evidence type="ECO:0000256" key="1">
    <source>
        <dbReference type="ARBA" id="ARBA00022917"/>
    </source>
</evidence>
<evidence type="ECO:0000313" key="3">
    <source>
        <dbReference type="EMBL" id="CAH9101046.1"/>
    </source>
</evidence>
<accession>A0A9P0ZI58</accession>
<keyword evidence="1" id="KW-0648">Protein biosynthesis</keyword>
<dbReference type="SMART" id="SM00946">
    <property type="entry name" value="ProRS-C_1"/>
    <property type="match status" value="1"/>
</dbReference>
<dbReference type="EMBL" id="CAMAPE010000038">
    <property type="protein sequence ID" value="CAH9101046.1"/>
    <property type="molecule type" value="Genomic_DNA"/>
</dbReference>
<dbReference type="InterPro" id="IPR017449">
    <property type="entry name" value="Pro-tRNA_synth_II"/>
</dbReference>
<reference evidence="3" key="1">
    <citation type="submission" date="2022-07" db="EMBL/GenBank/DDBJ databases">
        <authorList>
            <person name="Macas J."/>
            <person name="Novak P."/>
            <person name="Neumann P."/>
        </authorList>
    </citation>
    <scope>NUCLEOTIDE SEQUENCE</scope>
</reference>
<dbReference type="PANTHER" id="PTHR43382">
    <property type="entry name" value="PROLYL-TRNA SYNTHETASE"/>
    <property type="match status" value="1"/>
</dbReference>
<gene>
    <name evidence="3" type="ORF">CEURO_LOCUS15215</name>
</gene>
<evidence type="ECO:0000313" key="4">
    <source>
        <dbReference type="Proteomes" id="UP001152484"/>
    </source>
</evidence>
<dbReference type="Proteomes" id="UP001152484">
    <property type="component" value="Unassembled WGS sequence"/>
</dbReference>
<protein>
    <recommendedName>
        <fullName evidence="2">Proline-tRNA ligase class II C-terminal domain-containing protein</fullName>
    </recommendedName>
</protein>
<dbReference type="GO" id="GO:0004827">
    <property type="term" value="F:proline-tRNA ligase activity"/>
    <property type="evidence" value="ECO:0007669"/>
    <property type="project" value="InterPro"/>
</dbReference>
<keyword evidence="4" id="KW-1185">Reference proteome</keyword>
<dbReference type="GO" id="GO:0005737">
    <property type="term" value="C:cytoplasm"/>
    <property type="evidence" value="ECO:0007669"/>
    <property type="project" value="InterPro"/>
</dbReference>
<dbReference type="PANTHER" id="PTHR43382:SF2">
    <property type="entry name" value="BIFUNCTIONAL GLUTAMATE_PROLINE--TRNA LIGASE"/>
    <property type="match status" value="1"/>
</dbReference>
<feature type="domain" description="Proline-tRNA ligase class II C-terminal" evidence="2">
    <location>
        <begin position="43"/>
        <end position="116"/>
    </location>
</feature>
<comment type="caution">
    <text evidence="3">The sequence shown here is derived from an EMBL/GenBank/DDBJ whole genome shotgun (WGS) entry which is preliminary data.</text>
</comment>
<dbReference type="InterPro" id="IPR004499">
    <property type="entry name" value="Pro-tRNA-ligase_IIa_arc-type"/>
</dbReference>
<dbReference type="OrthoDB" id="1350766at2759"/>
<dbReference type="GO" id="GO:0005524">
    <property type="term" value="F:ATP binding"/>
    <property type="evidence" value="ECO:0007669"/>
    <property type="project" value="InterPro"/>
</dbReference>
<dbReference type="GO" id="GO:0017101">
    <property type="term" value="C:aminoacyl-tRNA synthetase multienzyme complex"/>
    <property type="evidence" value="ECO:0007669"/>
    <property type="project" value="TreeGrafter"/>
</dbReference>
<dbReference type="Gene3D" id="3.30.110.30">
    <property type="entry name" value="C-terminal domain of ProRS"/>
    <property type="match status" value="1"/>
</dbReference>
<dbReference type="AlphaFoldDB" id="A0A9P0ZI58"/>
<dbReference type="GO" id="GO:0006433">
    <property type="term" value="P:prolyl-tRNA aminoacylation"/>
    <property type="evidence" value="ECO:0007669"/>
    <property type="project" value="InterPro"/>
</dbReference>
<proteinExistence type="predicted"/>
<evidence type="ECO:0000259" key="2">
    <source>
        <dbReference type="SMART" id="SM00946"/>
    </source>
</evidence>
<dbReference type="Pfam" id="PF09180">
    <property type="entry name" value="ProRS-C_1"/>
    <property type="match status" value="1"/>
</dbReference>